<sequence>MARPSAPLRWTTLVDPAPLSWIWGVWLYAMVGGCRAEAILTWAATGLTDLENIEDRVREPERTW</sequence>
<proteinExistence type="predicted"/>
<accession>A0A0D9WPD2</accession>
<keyword evidence="2" id="KW-1185">Reference proteome</keyword>
<reference evidence="1" key="3">
    <citation type="submission" date="2015-04" db="UniProtKB">
        <authorList>
            <consortium name="EnsemblPlants"/>
        </authorList>
    </citation>
    <scope>IDENTIFICATION</scope>
</reference>
<dbReference type="EnsemblPlants" id="LPERR06G09860.1">
    <property type="protein sequence ID" value="LPERR06G09860.1"/>
    <property type="gene ID" value="LPERR06G09860"/>
</dbReference>
<reference evidence="2" key="2">
    <citation type="submission" date="2013-12" db="EMBL/GenBank/DDBJ databases">
        <authorList>
            <person name="Yu Y."/>
            <person name="Lee S."/>
            <person name="de Baynast K."/>
            <person name="Wissotski M."/>
            <person name="Liu L."/>
            <person name="Talag J."/>
            <person name="Goicoechea J."/>
            <person name="Angelova A."/>
            <person name="Jetty R."/>
            <person name="Kudrna D."/>
            <person name="Golser W."/>
            <person name="Rivera L."/>
            <person name="Zhang J."/>
            <person name="Wing R."/>
        </authorList>
    </citation>
    <scope>NUCLEOTIDE SEQUENCE</scope>
</reference>
<evidence type="ECO:0000313" key="1">
    <source>
        <dbReference type="EnsemblPlants" id="LPERR06G09860.1"/>
    </source>
</evidence>
<organism evidence="1 2">
    <name type="scientific">Leersia perrieri</name>
    <dbReference type="NCBI Taxonomy" id="77586"/>
    <lineage>
        <taxon>Eukaryota</taxon>
        <taxon>Viridiplantae</taxon>
        <taxon>Streptophyta</taxon>
        <taxon>Embryophyta</taxon>
        <taxon>Tracheophyta</taxon>
        <taxon>Spermatophyta</taxon>
        <taxon>Magnoliopsida</taxon>
        <taxon>Liliopsida</taxon>
        <taxon>Poales</taxon>
        <taxon>Poaceae</taxon>
        <taxon>BOP clade</taxon>
        <taxon>Oryzoideae</taxon>
        <taxon>Oryzeae</taxon>
        <taxon>Oryzinae</taxon>
        <taxon>Leersia</taxon>
    </lineage>
</organism>
<evidence type="ECO:0000313" key="2">
    <source>
        <dbReference type="Proteomes" id="UP000032180"/>
    </source>
</evidence>
<dbReference type="Gramene" id="LPERR06G09860.1">
    <property type="protein sequence ID" value="LPERR06G09860.1"/>
    <property type="gene ID" value="LPERR06G09860"/>
</dbReference>
<dbReference type="AlphaFoldDB" id="A0A0D9WPD2"/>
<dbReference type="HOGENOM" id="CLU_2870861_0_0_1"/>
<reference evidence="1 2" key="1">
    <citation type="submission" date="2012-08" db="EMBL/GenBank/DDBJ databases">
        <title>Oryza genome evolution.</title>
        <authorList>
            <person name="Wing R.A."/>
        </authorList>
    </citation>
    <scope>NUCLEOTIDE SEQUENCE</scope>
</reference>
<dbReference type="PROSITE" id="PS51257">
    <property type="entry name" value="PROKAR_LIPOPROTEIN"/>
    <property type="match status" value="1"/>
</dbReference>
<dbReference type="Proteomes" id="UP000032180">
    <property type="component" value="Chromosome 6"/>
</dbReference>
<protein>
    <submittedName>
        <fullName evidence="1">Uncharacterized protein</fullName>
    </submittedName>
</protein>
<name>A0A0D9WPD2_9ORYZ</name>